<protein>
    <recommendedName>
        <fullName evidence="11">NAD(P)(+)--arginine ADP-ribosyltransferase</fullName>
        <ecNumber evidence="11">2.4.2.31</ecNumber>
    </recommendedName>
    <alternativeName>
        <fullName evidence="11">Mono(ADP-ribosyl)transferase</fullName>
    </alternativeName>
</protein>
<dbReference type="GO" id="GO:0005576">
    <property type="term" value="C:extracellular region"/>
    <property type="evidence" value="ECO:0007669"/>
    <property type="project" value="InterPro"/>
</dbReference>
<dbReference type="SMART" id="SM00184">
    <property type="entry name" value="RING"/>
    <property type="match status" value="1"/>
</dbReference>
<keyword evidence="2 11" id="KW-0328">Glycosyltransferase</keyword>
<evidence type="ECO:0000259" key="14">
    <source>
        <dbReference type="PROSITE" id="PS50089"/>
    </source>
</evidence>
<dbReference type="SMART" id="SM00290">
    <property type="entry name" value="ZnF_UBP"/>
    <property type="match status" value="1"/>
</dbReference>
<keyword evidence="11" id="KW-0521">NADP</keyword>
<keyword evidence="11" id="KW-0520">NAD</keyword>
<dbReference type="PANTHER" id="PTHR24007:SF7">
    <property type="entry name" value="BRCA1-ASSOCIATED PROTEIN"/>
    <property type="match status" value="1"/>
</dbReference>
<dbReference type="PANTHER" id="PTHR24007">
    <property type="entry name" value="BRCA1-ASSOCIATED PROTEIN"/>
    <property type="match status" value="1"/>
</dbReference>
<comment type="caution">
    <text evidence="16">The sequence shown here is derived from an EMBL/GenBank/DDBJ whole genome shotgun (WGS) entry which is preliminary data.</text>
</comment>
<dbReference type="GO" id="GO:0007265">
    <property type="term" value="P:Ras protein signal transduction"/>
    <property type="evidence" value="ECO:0007669"/>
    <property type="project" value="TreeGrafter"/>
</dbReference>
<dbReference type="GO" id="GO:0008270">
    <property type="term" value="F:zinc ion binding"/>
    <property type="evidence" value="ECO:0007669"/>
    <property type="project" value="UniProtKB-KW"/>
</dbReference>
<feature type="repeat" description="TPR" evidence="9">
    <location>
        <begin position="418"/>
        <end position="451"/>
    </location>
</feature>
<dbReference type="Gene3D" id="3.90.176.10">
    <property type="entry name" value="Toxin ADP-ribosyltransferase, Chain A, domain 1"/>
    <property type="match status" value="1"/>
</dbReference>
<name>A0A815RUB8_9BILA</name>
<keyword evidence="3 11" id="KW-0808">Transferase</keyword>
<dbReference type="InterPro" id="IPR001841">
    <property type="entry name" value="Znf_RING"/>
</dbReference>
<evidence type="ECO:0000256" key="9">
    <source>
        <dbReference type="PROSITE-ProRule" id="PRU00339"/>
    </source>
</evidence>
<dbReference type="InterPro" id="IPR019734">
    <property type="entry name" value="TPR_rpt"/>
</dbReference>
<gene>
    <name evidence="16" type="ORF">JYZ213_LOCUS42402</name>
</gene>
<evidence type="ECO:0000256" key="10">
    <source>
        <dbReference type="PROSITE-ProRule" id="PRU00502"/>
    </source>
</evidence>
<evidence type="ECO:0000256" key="13">
    <source>
        <dbReference type="SAM" id="MobiDB-lite"/>
    </source>
</evidence>
<keyword evidence="9" id="KW-0802">TPR repeat</keyword>
<dbReference type="EMBL" id="CAJNOG010001953">
    <property type="protein sequence ID" value="CAF1481563.1"/>
    <property type="molecule type" value="Genomic_DNA"/>
</dbReference>
<dbReference type="Gene3D" id="3.30.40.10">
    <property type="entry name" value="Zinc/RING finger domain, C3HC4 (zinc finger)"/>
    <property type="match status" value="2"/>
</dbReference>
<evidence type="ECO:0000256" key="8">
    <source>
        <dbReference type="ARBA" id="ARBA00047597"/>
    </source>
</evidence>
<dbReference type="PROSITE" id="PS50005">
    <property type="entry name" value="TPR"/>
    <property type="match status" value="1"/>
</dbReference>
<dbReference type="GO" id="GO:0016567">
    <property type="term" value="P:protein ubiquitination"/>
    <property type="evidence" value="ECO:0007669"/>
    <property type="project" value="TreeGrafter"/>
</dbReference>
<reference evidence="16" key="1">
    <citation type="submission" date="2021-02" db="EMBL/GenBank/DDBJ databases">
        <authorList>
            <person name="Nowell W R."/>
        </authorList>
    </citation>
    <scope>NUCLEOTIDE SEQUENCE</scope>
</reference>
<evidence type="ECO:0000313" key="17">
    <source>
        <dbReference type="Proteomes" id="UP000663845"/>
    </source>
</evidence>
<feature type="compositionally biased region" description="Polar residues" evidence="13">
    <location>
        <begin position="565"/>
        <end position="575"/>
    </location>
</feature>
<feature type="coiled-coil region" evidence="12">
    <location>
        <begin position="930"/>
        <end position="1021"/>
    </location>
</feature>
<evidence type="ECO:0000256" key="2">
    <source>
        <dbReference type="ARBA" id="ARBA00022676"/>
    </source>
</evidence>
<feature type="domain" description="UBP-type" evidence="15">
    <location>
        <begin position="791"/>
        <end position="886"/>
    </location>
</feature>
<dbReference type="SUPFAM" id="SSF48452">
    <property type="entry name" value="TPR-like"/>
    <property type="match status" value="1"/>
</dbReference>
<dbReference type="CDD" id="cd12718">
    <property type="entry name" value="RRM_BRAP2"/>
    <property type="match status" value="1"/>
</dbReference>
<evidence type="ECO:0000259" key="15">
    <source>
        <dbReference type="PROSITE" id="PS50271"/>
    </source>
</evidence>
<dbReference type="SUPFAM" id="SSF56399">
    <property type="entry name" value="ADP-ribosylation"/>
    <property type="match status" value="1"/>
</dbReference>
<evidence type="ECO:0000256" key="3">
    <source>
        <dbReference type="ARBA" id="ARBA00022679"/>
    </source>
</evidence>
<sequence>MNTGKSATSASALSKGADGRRRVNIQQLQNVLLIWLDSNIDETNDDCQNTITKLRRAVNDINTYTNGDQCLEFIQTIIDKKMCMIISGSLGQHIVSRVHNMSQVDSIFIFCGNKKYHEQWVKDWPKIKGVFTDITPICEALKEAAQQCEQNAIPMSFVGTNKKLDQLDPSFMYTQILKEIVFSIKFNQKHIQDYLDYCRDAFADNEQEMVNIKQLESQYHKKTPIYWYTCQMFLYPMLNRALRLMDGDIITHMGFFIGDLHRQIEQLHKEQYGGTTAADTFTVYRGQGLSAEDFKKMSKTKGGLISFNNFLSTSTVRNISLGFAQDATINPDQVGILFIMKINPAQSTTPFASITGISEFQKEEEVLFSMHSVFRIQNIKQMGGNNRLYEVNLVLTADNDPELSRLTDYIRQESYPDSEGWYRLGLVLYKMGQFDKAEGIYQVLLDQTNDDKERATIYNQLAPFHDLTETLPSNTHIKDSPTIKTASIGQREPRELFVETYVFDDSLSLPDHRSSSSSVMSDAIEMTYLDLSKRRQQQELNISNTNEIDAIPKTTTMAEEAQQQKQLTTQSSFTDVSDLPTIKDNTKTKNNRKVSTTTNDTTQLSTHVSTTPDLQIPFYCGNHLVDITKGILHLYKDNKALGTNNEPKHSEMLAMLAIPADVACRELITFIYPVYNSIEYLRIIRDPTPNQYMCLIKFKSQKEADEFYDYYNNRQFNSIEKGVCHLAFVAKVDITSTAKEGSCPIPGLTELPPCYICLERMDESLSGVLTILCNHSFHGDCLIKWGDSCCPVCRYVQTPEVIDGQSCFECGSQEDLWICLICGHVGCSRFKQGHAFGHFELTQHTYTMDLKRQHVWDYVGDNYVHRLIQNNLLNYVDDLTENTSKSNTTQEKIDSMELEYTYLLTSQLESQRRFFEEKLQFVEDVTHEKLEELEQSNKLLKDHAQQLQTTLDALVKDKQQQEKRSSTKMTKIQLNFDEEKLMNEQLRQNQNYFQTEVQKLKEEFDTAMKTKNQEIDELKDQLRDLMF</sequence>
<dbReference type="PROSITE" id="PS50271">
    <property type="entry name" value="ZF_UBP"/>
    <property type="match status" value="1"/>
</dbReference>
<evidence type="ECO:0000256" key="4">
    <source>
        <dbReference type="ARBA" id="ARBA00022695"/>
    </source>
</evidence>
<dbReference type="InterPro" id="IPR001607">
    <property type="entry name" value="Znf_UBP"/>
</dbReference>
<dbReference type="SUPFAM" id="SSF57850">
    <property type="entry name" value="RING/U-box"/>
    <property type="match status" value="2"/>
</dbReference>
<dbReference type="EC" id="2.4.2.31" evidence="11"/>
<dbReference type="GO" id="GO:0005737">
    <property type="term" value="C:cytoplasm"/>
    <property type="evidence" value="ECO:0007669"/>
    <property type="project" value="UniProtKB-ARBA"/>
</dbReference>
<dbReference type="Pfam" id="PF07576">
    <property type="entry name" value="BRAP2"/>
    <property type="match status" value="1"/>
</dbReference>
<feature type="non-terminal residue" evidence="16">
    <location>
        <position position="1027"/>
    </location>
</feature>
<comment type="similarity">
    <text evidence="1 11">Belongs to the Arg-specific ADP-ribosyltransferase family.</text>
</comment>
<dbReference type="PROSITE" id="PS51996">
    <property type="entry name" value="TR_MART"/>
    <property type="match status" value="1"/>
</dbReference>
<evidence type="ECO:0000256" key="5">
    <source>
        <dbReference type="ARBA" id="ARBA00022723"/>
    </source>
</evidence>
<evidence type="ECO:0000256" key="6">
    <source>
        <dbReference type="ARBA" id="ARBA00022771"/>
    </source>
</evidence>
<dbReference type="Pfam" id="PF01129">
    <property type="entry name" value="ART"/>
    <property type="match status" value="1"/>
</dbReference>
<accession>A0A815RUB8</accession>
<dbReference type="InterPro" id="IPR011422">
    <property type="entry name" value="BRAP2/ETP1_RRM"/>
</dbReference>
<evidence type="ECO:0000313" key="16">
    <source>
        <dbReference type="EMBL" id="CAF1481563.1"/>
    </source>
</evidence>
<dbReference type="Pfam" id="PF02148">
    <property type="entry name" value="zf-UBP"/>
    <property type="match status" value="1"/>
</dbReference>
<dbReference type="PROSITE" id="PS50089">
    <property type="entry name" value="ZF_RING_2"/>
    <property type="match status" value="1"/>
</dbReference>
<keyword evidence="7" id="KW-0862">Zinc</keyword>
<dbReference type="InterPro" id="IPR011990">
    <property type="entry name" value="TPR-like_helical_dom_sf"/>
</dbReference>
<keyword evidence="5" id="KW-0479">Metal-binding</keyword>
<dbReference type="Pfam" id="PF13639">
    <property type="entry name" value="zf-RING_2"/>
    <property type="match status" value="1"/>
</dbReference>
<comment type="catalytic activity">
    <reaction evidence="8 11">
        <text>L-arginyl-[protein] + NAD(+) = N(omega)-(ADP-D-ribosyl)-L-arginyl-[protein] + nicotinamide + H(+)</text>
        <dbReference type="Rhea" id="RHEA:19149"/>
        <dbReference type="Rhea" id="RHEA-COMP:10532"/>
        <dbReference type="Rhea" id="RHEA-COMP:15087"/>
        <dbReference type="ChEBI" id="CHEBI:15378"/>
        <dbReference type="ChEBI" id="CHEBI:17154"/>
        <dbReference type="ChEBI" id="CHEBI:29965"/>
        <dbReference type="ChEBI" id="CHEBI:57540"/>
        <dbReference type="ChEBI" id="CHEBI:142554"/>
        <dbReference type="EC" id="2.4.2.31"/>
    </reaction>
</comment>
<organism evidence="16 17">
    <name type="scientific">Adineta steineri</name>
    <dbReference type="NCBI Taxonomy" id="433720"/>
    <lineage>
        <taxon>Eukaryota</taxon>
        <taxon>Metazoa</taxon>
        <taxon>Spiralia</taxon>
        <taxon>Gnathifera</taxon>
        <taxon>Rotifera</taxon>
        <taxon>Eurotatoria</taxon>
        <taxon>Bdelloidea</taxon>
        <taxon>Adinetida</taxon>
        <taxon>Adinetidae</taxon>
        <taxon>Adineta</taxon>
    </lineage>
</organism>
<dbReference type="InterPro" id="IPR047243">
    <property type="entry name" value="RING-H2_BRAP2"/>
</dbReference>
<keyword evidence="12" id="KW-0175">Coiled coil</keyword>
<dbReference type="Gene3D" id="1.25.40.10">
    <property type="entry name" value="Tetratricopeptide repeat domain"/>
    <property type="match status" value="1"/>
</dbReference>
<keyword evidence="4" id="KW-0548">Nucleotidyltransferase</keyword>
<evidence type="ECO:0000256" key="1">
    <source>
        <dbReference type="ARBA" id="ARBA00009558"/>
    </source>
</evidence>
<evidence type="ECO:0000256" key="12">
    <source>
        <dbReference type="SAM" id="Coils"/>
    </source>
</evidence>
<keyword evidence="6 10" id="KW-0863">Zinc-finger</keyword>
<feature type="domain" description="RING-type" evidence="14">
    <location>
        <begin position="754"/>
        <end position="794"/>
    </location>
</feature>
<evidence type="ECO:0000256" key="7">
    <source>
        <dbReference type="ARBA" id="ARBA00022833"/>
    </source>
</evidence>
<dbReference type="AlphaFoldDB" id="A0A815RUB8"/>
<dbReference type="InterPro" id="IPR000768">
    <property type="entry name" value="ART"/>
</dbReference>
<dbReference type="CDD" id="cd16457">
    <property type="entry name" value="RING-H2_BRAP2"/>
    <property type="match status" value="1"/>
</dbReference>
<dbReference type="GO" id="GO:0061630">
    <property type="term" value="F:ubiquitin protein ligase activity"/>
    <property type="evidence" value="ECO:0007669"/>
    <property type="project" value="TreeGrafter"/>
</dbReference>
<dbReference type="InterPro" id="IPR034932">
    <property type="entry name" value="BRAP2_RRM"/>
</dbReference>
<dbReference type="InterPro" id="IPR013083">
    <property type="entry name" value="Znf_RING/FYVE/PHD"/>
</dbReference>
<feature type="region of interest" description="Disordered" evidence="13">
    <location>
        <begin position="565"/>
        <end position="597"/>
    </location>
</feature>
<proteinExistence type="inferred from homology"/>
<evidence type="ECO:0000256" key="11">
    <source>
        <dbReference type="RuleBase" id="RU361228"/>
    </source>
</evidence>
<dbReference type="Proteomes" id="UP000663845">
    <property type="component" value="Unassembled WGS sequence"/>
</dbReference>